<reference evidence="2" key="1">
    <citation type="submission" date="2017-12" db="EMBL/GenBank/DDBJ databases">
        <title>High-resolution comparative analysis of great ape genomes.</title>
        <authorList>
            <person name="Pollen A."/>
            <person name="Hastie A."/>
            <person name="Hormozdiari F."/>
            <person name="Dougherty M."/>
            <person name="Liu R."/>
            <person name="Chaisson M."/>
            <person name="Hoppe E."/>
            <person name="Hill C."/>
            <person name="Pang A."/>
            <person name="Hillier L."/>
            <person name="Baker C."/>
            <person name="Armstrong J."/>
            <person name="Shendure J."/>
            <person name="Paten B."/>
            <person name="Wilson R."/>
            <person name="Chao H."/>
            <person name="Schneider V."/>
            <person name="Ventura M."/>
            <person name="Kronenberg Z."/>
            <person name="Murali S."/>
            <person name="Gordon D."/>
            <person name="Cantsilieris S."/>
            <person name="Munson K."/>
            <person name="Nelson B."/>
            <person name="Raja A."/>
            <person name="Underwood J."/>
            <person name="Diekhans M."/>
            <person name="Fiddes I."/>
            <person name="Haussler D."/>
            <person name="Eichler E."/>
        </authorList>
    </citation>
    <scope>NUCLEOTIDE SEQUENCE [LARGE SCALE GENOMIC DNA]</scope>
    <source>
        <strain evidence="2">Susie</strain>
    </source>
</reference>
<comment type="caution">
    <text evidence="2">The sequence shown here is derived from an EMBL/GenBank/DDBJ whole genome shotgun (WGS) entry which is preliminary data.</text>
</comment>
<feature type="region of interest" description="Disordered" evidence="1">
    <location>
        <begin position="1"/>
        <end position="21"/>
    </location>
</feature>
<name>A0A2J8RBY0_PONAB</name>
<sequence>MAILPGEAPVPPGWPEPQAGGASVALGLPLPVCSSSASALQEQH</sequence>
<evidence type="ECO:0000256" key="1">
    <source>
        <dbReference type="SAM" id="MobiDB-lite"/>
    </source>
</evidence>
<evidence type="ECO:0000313" key="2">
    <source>
        <dbReference type="EMBL" id="PNJ06043.1"/>
    </source>
</evidence>
<organism evidence="2">
    <name type="scientific">Pongo abelii</name>
    <name type="common">Sumatran orangutan</name>
    <name type="synonym">Pongo pygmaeus abelii</name>
    <dbReference type="NCBI Taxonomy" id="9601"/>
    <lineage>
        <taxon>Eukaryota</taxon>
        <taxon>Metazoa</taxon>
        <taxon>Chordata</taxon>
        <taxon>Craniata</taxon>
        <taxon>Vertebrata</taxon>
        <taxon>Euteleostomi</taxon>
        <taxon>Mammalia</taxon>
        <taxon>Eutheria</taxon>
        <taxon>Euarchontoglires</taxon>
        <taxon>Primates</taxon>
        <taxon>Haplorrhini</taxon>
        <taxon>Catarrhini</taxon>
        <taxon>Hominidae</taxon>
        <taxon>Pongo</taxon>
    </lineage>
</organism>
<accession>A0A2J8RBY0</accession>
<feature type="non-terminal residue" evidence="2">
    <location>
        <position position="44"/>
    </location>
</feature>
<dbReference type="EMBL" id="NDHI03003713">
    <property type="protein sequence ID" value="PNJ06043.1"/>
    <property type="molecule type" value="Genomic_DNA"/>
</dbReference>
<gene>
    <name evidence="2" type="ORF">CR201_G0052032</name>
</gene>
<dbReference type="AlphaFoldDB" id="A0A2J8RBY0"/>
<protein>
    <submittedName>
        <fullName evidence="2">C21orf58 isoform 10</fullName>
    </submittedName>
</protein>
<proteinExistence type="predicted"/>